<accession>A0ABD1QZI8</accession>
<evidence type="ECO:0000313" key="5">
    <source>
        <dbReference type="Proteomes" id="UP001604336"/>
    </source>
</evidence>
<sequence length="139" mass="15971">MKPNAILHTNCNTVSRQLHPENAPLAFAPDCTERERPTMALEAYASQSSDSIHTDVLSQARLACYKARDAFYVCLEKESNKKPTESAYVGLLYPAECKKTREAYVNQCRLTWVKHFDRQYCAKKRVQRLLDDNESRRGV</sequence>
<dbReference type="InterPro" id="IPR036549">
    <property type="entry name" value="CX6/COA6-like_sf"/>
</dbReference>
<dbReference type="AlphaFoldDB" id="A0ABD1QZI8"/>
<evidence type="ECO:0000256" key="2">
    <source>
        <dbReference type="ARBA" id="ARBA00023128"/>
    </source>
</evidence>
<reference evidence="5" key="1">
    <citation type="submission" date="2024-07" db="EMBL/GenBank/DDBJ databases">
        <title>Two chromosome-level genome assemblies of Korean endemic species Abeliophyllum distichum and Forsythia ovata (Oleaceae).</title>
        <authorList>
            <person name="Jang H."/>
        </authorList>
    </citation>
    <scope>NUCLEOTIDE SEQUENCE [LARGE SCALE GENOMIC DNA]</scope>
</reference>
<evidence type="ECO:0000256" key="3">
    <source>
        <dbReference type="ARBA" id="ARBA00023157"/>
    </source>
</evidence>
<dbReference type="GO" id="GO:0005739">
    <property type="term" value="C:mitochondrion"/>
    <property type="evidence" value="ECO:0007669"/>
    <property type="project" value="UniProtKB-SubCell"/>
</dbReference>
<dbReference type="Pfam" id="PF02297">
    <property type="entry name" value="COX6B"/>
    <property type="match status" value="1"/>
</dbReference>
<dbReference type="InterPro" id="IPR048280">
    <property type="entry name" value="COX6B-like"/>
</dbReference>
<keyword evidence="2" id="KW-0496">Mitochondrion</keyword>
<dbReference type="PANTHER" id="PTHR47445:SF1">
    <property type="entry name" value="OS08G0441400 PROTEIN"/>
    <property type="match status" value="1"/>
</dbReference>
<dbReference type="EMBL" id="JBFOLK010000010">
    <property type="protein sequence ID" value="KAL2481162.1"/>
    <property type="molecule type" value="Genomic_DNA"/>
</dbReference>
<dbReference type="InterPro" id="IPR048282">
    <property type="entry name" value="COA6_pln"/>
</dbReference>
<dbReference type="Gene3D" id="1.10.10.140">
    <property type="entry name" value="Cytochrome c oxidase, subunit VIb"/>
    <property type="match status" value="1"/>
</dbReference>
<comment type="subcellular location">
    <subcellularLocation>
        <location evidence="1">Mitochondrion</location>
    </subcellularLocation>
</comment>
<dbReference type="SUPFAM" id="SSF47694">
    <property type="entry name" value="Cytochrome c oxidase subunit h"/>
    <property type="match status" value="1"/>
</dbReference>
<dbReference type="PANTHER" id="PTHR47445">
    <property type="entry name" value="OS08G0441400 PROTEIN"/>
    <property type="match status" value="1"/>
</dbReference>
<name>A0ABD1QZI8_9LAMI</name>
<organism evidence="4 5">
    <name type="scientific">Abeliophyllum distichum</name>
    <dbReference type="NCBI Taxonomy" id="126358"/>
    <lineage>
        <taxon>Eukaryota</taxon>
        <taxon>Viridiplantae</taxon>
        <taxon>Streptophyta</taxon>
        <taxon>Embryophyta</taxon>
        <taxon>Tracheophyta</taxon>
        <taxon>Spermatophyta</taxon>
        <taxon>Magnoliopsida</taxon>
        <taxon>eudicotyledons</taxon>
        <taxon>Gunneridae</taxon>
        <taxon>Pentapetalae</taxon>
        <taxon>asterids</taxon>
        <taxon>lamiids</taxon>
        <taxon>Lamiales</taxon>
        <taxon>Oleaceae</taxon>
        <taxon>Forsythieae</taxon>
        <taxon>Abeliophyllum</taxon>
    </lineage>
</organism>
<gene>
    <name evidence="4" type="ORF">Adt_34128</name>
</gene>
<protein>
    <submittedName>
        <fullName evidence="4">Cytochrome c oxidase</fullName>
    </submittedName>
</protein>
<evidence type="ECO:0000313" key="4">
    <source>
        <dbReference type="EMBL" id="KAL2481162.1"/>
    </source>
</evidence>
<keyword evidence="5" id="KW-1185">Reference proteome</keyword>
<comment type="caution">
    <text evidence="4">The sequence shown here is derived from an EMBL/GenBank/DDBJ whole genome shotgun (WGS) entry which is preliminary data.</text>
</comment>
<proteinExistence type="predicted"/>
<keyword evidence="3" id="KW-1015">Disulfide bond</keyword>
<dbReference type="Proteomes" id="UP001604336">
    <property type="component" value="Unassembled WGS sequence"/>
</dbReference>
<evidence type="ECO:0000256" key="1">
    <source>
        <dbReference type="ARBA" id="ARBA00004173"/>
    </source>
</evidence>